<feature type="region of interest" description="Disordered" evidence="1">
    <location>
        <begin position="97"/>
        <end position="156"/>
    </location>
</feature>
<evidence type="ECO:0000313" key="3">
    <source>
        <dbReference type="Proteomes" id="UP000008632"/>
    </source>
</evidence>
<dbReference type="OrthoDB" id="6027991at2"/>
<dbReference type="AlphaFoldDB" id="E6WWH2"/>
<dbReference type="eggNOG" id="ENOG5031DYN">
    <property type="taxonomic scope" value="Bacteria"/>
</dbReference>
<name>E6WWH2_PSEUU</name>
<organism evidence="2 3">
    <name type="scientific">Pseudoxanthomonas suwonensis (strain 11-1)</name>
    <dbReference type="NCBI Taxonomy" id="743721"/>
    <lineage>
        <taxon>Bacteria</taxon>
        <taxon>Pseudomonadati</taxon>
        <taxon>Pseudomonadota</taxon>
        <taxon>Gammaproteobacteria</taxon>
        <taxon>Lysobacterales</taxon>
        <taxon>Lysobacteraceae</taxon>
        <taxon>Pseudoxanthomonas</taxon>
    </lineage>
</organism>
<gene>
    <name evidence="2" type="ordered locus">Psesu_2618</name>
</gene>
<dbReference type="Proteomes" id="UP000008632">
    <property type="component" value="Chromosome"/>
</dbReference>
<dbReference type="EMBL" id="CP002446">
    <property type="protein sequence ID" value="ADV28449.1"/>
    <property type="molecule type" value="Genomic_DNA"/>
</dbReference>
<reference evidence="2 3" key="1">
    <citation type="submission" date="2011-01" db="EMBL/GenBank/DDBJ databases">
        <title>Complete sequence of Pseudoxanthomonas suwonensis 11-1.</title>
        <authorList>
            <consortium name="US DOE Joint Genome Institute"/>
            <person name="Lucas S."/>
            <person name="Copeland A."/>
            <person name="Lapidus A."/>
            <person name="Cheng J.-F."/>
            <person name="Goodwin L."/>
            <person name="Pitluck S."/>
            <person name="Teshima H."/>
            <person name="Detter J.C."/>
            <person name="Han C."/>
            <person name="Tapia R."/>
            <person name="Land M."/>
            <person name="Hauser L."/>
            <person name="Kyrpides N."/>
            <person name="Ivanova N."/>
            <person name="Ovchinnikova G."/>
            <person name="Siebers A.K."/>
            <person name="Allgaier M."/>
            <person name="Thelen M.P."/>
            <person name="Hugenholtz P."/>
            <person name="Gladden J."/>
            <person name="Woyke T."/>
        </authorList>
    </citation>
    <scope>NUCLEOTIDE SEQUENCE [LARGE SCALE GENOMIC DNA]</scope>
    <source>
        <strain evidence="3">11-1</strain>
    </source>
</reference>
<evidence type="ECO:0000313" key="2">
    <source>
        <dbReference type="EMBL" id="ADV28449.1"/>
    </source>
</evidence>
<feature type="compositionally biased region" description="Low complexity" evidence="1">
    <location>
        <begin position="142"/>
        <end position="156"/>
    </location>
</feature>
<dbReference type="STRING" id="743721.Psesu_2618"/>
<evidence type="ECO:0000256" key="1">
    <source>
        <dbReference type="SAM" id="MobiDB-lite"/>
    </source>
</evidence>
<feature type="compositionally biased region" description="Low complexity" evidence="1">
    <location>
        <begin position="97"/>
        <end position="126"/>
    </location>
</feature>
<keyword evidence="3" id="KW-1185">Reference proteome</keyword>
<protein>
    <recommendedName>
        <fullName evidence="4">Protein sip-5</fullName>
    </recommendedName>
</protein>
<dbReference type="RefSeq" id="WP_013536275.1">
    <property type="nucleotide sequence ID" value="NC_014924.1"/>
</dbReference>
<proteinExistence type="predicted"/>
<dbReference type="KEGG" id="psu:Psesu_2618"/>
<dbReference type="HOGENOM" id="CLU_121920_0_0_6"/>
<sequence>MRFETLRQRVERTEARVQRCMDRAESSRTELRQMWKLGWTPPRIIIAGAVAGFLVGRAEPLSKVGGTRWLQLIGTASSMIASIRAAAASETAEDAAQTAAASETAEDAAQTAAAEAAVAGTEAQAAPTYGHAAAPGRVPTGTAPAPAEAATEISER</sequence>
<evidence type="ECO:0008006" key="4">
    <source>
        <dbReference type="Google" id="ProtNLM"/>
    </source>
</evidence>
<accession>E6WWH2</accession>